<dbReference type="Pfam" id="PF03606">
    <property type="entry name" value="DcuC"/>
    <property type="match status" value="1"/>
</dbReference>
<keyword evidence="4 6" id="KW-1133">Transmembrane helix</keyword>
<dbReference type="Proteomes" id="UP000007881">
    <property type="component" value="Chromosome"/>
</dbReference>
<protein>
    <submittedName>
        <fullName evidence="7">Hypothetical membrane protein</fullName>
    </submittedName>
</protein>
<dbReference type="RefSeq" id="WP_014436984.1">
    <property type="nucleotide sequence ID" value="NC_017080.1"/>
</dbReference>
<dbReference type="AlphaFoldDB" id="I0IES8"/>
<dbReference type="PANTHER" id="PTHR43652:SF2">
    <property type="entry name" value="BASIC AMINO ACID ANTIPORTER YFCC-RELATED"/>
    <property type="match status" value="1"/>
</dbReference>
<organism evidence="7 8">
    <name type="scientific">Phycisphaera mikurensis (strain NBRC 102666 / KCTC 22515 / FYK2301M01)</name>
    <dbReference type="NCBI Taxonomy" id="1142394"/>
    <lineage>
        <taxon>Bacteria</taxon>
        <taxon>Pseudomonadati</taxon>
        <taxon>Planctomycetota</taxon>
        <taxon>Phycisphaerae</taxon>
        <taxon>Phycisphaerales</taxon>
        <taxon>Phycisphaeraceae</taxon>
        <taxon>Phycisphaera</taxon>
    </lineage>
</organism>
<comment type="subcellular location">
    <subcellularLocation>
        <location evidence="1">Cell membrane</location>
        <topology evidence="1">Multi-pass membrane protein</topology>
    </subcellularLocation>
</comment>
<dbReference type="EMBL" id="AP012338">
    <property type="protein sequence ID" value="BAM03766.1"/>
    <property type="molecule type" value="Genomic_DNA"/>
</dbReference>
<dbReference type="InterPro" id="IPR018385">
    <property type="entry name" value="C4_dicarb_anaerob_car-like"/>
</dbReference>
<keyword evidence="5 6" id="KW-0472">Membrane</keyword>
<feature type="transmembrane region" description="Helical" evidence="6">
    <location>
        <begin position="262"/>
        <end position="281"/>
    </location>
</feature>
<feature type="transmembrane region" description="Helical" evidence="6">
    <location>
        <begin position="139"/>
        <end position="159"/>
    </location>
</feature>
<name>I0IES8_PHYMF</name>
<evidence type="ECO:0000313" key="7">
    <source>
        <dbReference type="EMBL" id="BAM03766.1"/>
    </source>
</evidence>
<keyword evidence="8" id="KW-1185">Reference proteome</keyword>
<keyword evidence="2" id="KW-1003">Cell membrane</keyword>
<evidence type="ECO:0000256" key="2">
    <source>
        <dbReference type="ARBA" id="ARBA00022475"/>
    </source>
</evidence>
<feature type="transmembrane region" description="Helical" evidence="6">
    <location>
        <begin position="179"/>
        <end position="212"/>
    </location>
</feature>
<feature type="transmembrane region" description="Helical" evidence="6">
    <location>
        <begin position="12"/>
        <end position="33"/>
    </location>
</feature>
<evidence type="ECO:0000256" key="4">
    <source>
        <dbReference type="ARBA" id="ARBA00022989"/>
    </source>
</evidence>
<dbReference type="PANTHER" id="PTHR43652">
    <property type="entry name" value="BASIC AMINO ACID ANTIPORTER YFCC-RELATED"/>
    <property type="match status" value="1"/>
</dbReference>
<feature type="transmembrane region" description="Helical" evidence="6">
    <location>
        <begin position="343"/>
        <end position="364"/>
    </location>
</feature>
<dbReference type="eggNOG" id="COG1288">
    <property type="taxonomic scope" value="Bacteria"/>
</dbReference>
<accession>I0IES8</accession>
<evidence type="ECO:0000313" key="8">
    <source>
        <dbReference type="Proteomes" id="UP000007881"/>
    </source>
</evidence>
<evidence type="ECO:0000256" key="5">
    <source>
        <dbReference type="ARBA" id="ARBA00023136"/>
    </source>
</evidence>
<dbReference type="InterPro" id="IPR051679">
    <property type="entry name" value="DASS-Related_Transporters"/>
</dbReference>
<dbReference type="GO" id="GO:0005886">
    <property type="term" value="C:plasma membrane"/>
    <property type="evidence" value="ECO:0007669"/>
    <property type="project" value="UniProtKB-SubCell"/>
</dbReference>
<proteinExistence type="predicted"/>
<dbReference type="HOGENOM" id="CLU_035307_0_1_0"/>
<feature type="transmembrane region" description="Helical" evidence="6">
    <location>
        <begin position="224"/>
        <end position="250"/>
    </location>
</feature>
<evidence type="ECO:0000256" key="1">
    <source>
        <dbReference type="ARBA" id="ARBA00004651"/>
    </source>
</evidence>
<reference evidence="7 8" key="1">
    <citation type="submission" date="2012-02" db="EMBL/GenBank/DDBJ databases">
        <title>Complete genome sequence of Phycisphaera mikurensis NBRC 102666.</title>
        <authorList>
            <person name="Ankai A."/>
            <person name="Hosoyama A."/>
            <person name="Terui Y."/>
            <person name="Sekine M."/>
            <person name="Fukai R."/>
            <person name="Kato Y."/>
            <person name="Nakamura S."/>
            <person name="Yamada-Narita S."/>
            <person name="Kawakoshi A."/>
            <person name="Fukunaga Y."/>
            <person name="Yamazaki S."/>
            <person name="Fujita N."/>
        </authorList>
    </citation>
    <scope>NUCLEOTIDE SEQUENCE [LARGE SCALE GENOMIC DNA]</scope>
    <source>
        <strain evidence="8">NBRC 102666 / KCTC 22515 / FYK2301M01</strain>
    </source>
</reference>
<evidence type="ECO:0000256" key="3">
    <source>
        <dbReference type="ARBA" id="ARBA00022692"/>
    </source>
</evidence>
<gene>
    <name evidence="7" type="ordered locus">PSMK_16070</name>
</gene>
<dbReference type="OrthoDB" id="255482at2"/>
<evidence type="ECO:0000256" key="6">
    <source>
        <dbReference type="SAM" id="Phobius"/>
    </source>
</evidence>
<feature type="transmembrane region" description="Helical" evidence="6">
    <location>
        <begin position="417"/>
        <end position="437"/>
    </location>
</feature>
<feature type="transmembrane region" description="Helical" evidence="6">
    <location>
        <begin position="376"/>
        <end position="397"/>
    </location>
</feature>
<keyword evidence="3 6" id="KW-0812">Transmembrane</keyword>
<feature type="transmembrane region" description="Helical" evidence="6">
    <location>
        <begin position="320"/>
        <end position="337"/>
    </location>
</feature>
<feature type="transmembrane region" description="Helical" evidence="6">
    <location>
        <begin position="503"/>
        <end position="525"/>
    </location>
</feature>
<dbReference type="STRING" id="1142394.PSMK_16070"/>
<dbReference type="KEGG" id="phm:PSMK_16070"/>
<feature type="transmembrane region" description="Helical" evidence="6">
    <location>
        <begin position="478"/>
        <end position="497"/>
    </location>
</feature>
<sequence length="531" mass="55098">MTDTSESSGFQMPPALLIVASIVVLAALATLVLPRGSFERQEQTFGNLVEHVVAAGDTRESVAASFGVPVGNVRGEGPLVAGETIRVAEAGGLTREAVVPGSYPAEGSTDRGPLLEEAETALGNAALAPVAGFQDKADIIAFVLLLGGAFGIMLATGALDRLLAWAVLSVGQGWGRWLVVPISMTLFSLGGAVFGMGESTIAFVLITVPLALRLGFDTVTGVCMCYLASQVGFGGAFFNPFTVGIAQAIAEVPYLSGNGVRYVVWTLATATAIAFVSWHAVRVSRDPRLSPTFALDEASRKKLAADDDGSEAKPPSVRDFGVLACVFGSVGLTAYGVQALGWWIPEMAACFVVLGVVAGSIAGSSPRAIVEEFVEGAKLMVEPCLIIAVSAGIVFVLQEGRVLDTILYALAQPLQAMGPGLAAIGMMGMQGGLNFFVPSGSGQAAMTMPIVAPLCDLVGMDRQVGVLAFQFGDGFGNLIIPTSAVLMGVLGVARVDWGAWLKWVWPLVLALHVLGAVVLVVVTYGPEAWLR</sequence>